<dbReference type="GO" id="GO:0004725">
    <property type="term" value="F:protein tyrosine phosphatase activity"/>
    <property type="evidence" value="ECO:0007669"/>
    <property type="project" value="UniProtKB-EC"/>
</dbReference>
<dbReference type="EC" id="3.1.3.48" evidence="2"/>
<proteinExistence type="inferred from homology"/>
<protein>
    <recommendedName>
        <fullName evidence="2">protein-tyrosine-phosphatase</fullName>
        <ecNumber evidence="2">3.1.3.48</ecNumber>
    </recommendedName>
</protein>
<evidence type="ECO:0000313" key="6">
    <source>
        <dbReference type="Proteomes" id="UP001378956"/>
    </source>
</evidence>
<evidence type="ECO:0000256" key="4">
    <source>
        <dbReference type="ARBA" id="ARBA00051722"/>
    </source>
</evidence>
<dbReference type="InterPro" id="IPR016667">
    <property type="entry name" value="Caps_polysacc_synth_CpsB/CapC"/>
</dbReference>
<dbReference type="Gene3D" id="3.20.20.140">
    <property type="entry name" value="Metal-dependent hydrolases"/>
    <property type="match status" value="1"/>
</dbReference>
<dbReference type="Proteomes" id="UP001378956">
    <property type="component" value="Unassembled WGS sequence"/>
</dbReference>
<dbReference type="InterPro" id="IPR016195">
    <property type="entry name" value="Pol/histidinol_Pase-like"/>
</dbReference>
<comment type="similarity">
    <text evidence="1">Belongs to the metallo-dependent hydrolases superfamily. CpsB/CapC family.</text>
</comment>
<dbReference type="PANTHER" id="PTHR39181:SF1">
    <property type="entry name" value="TYROSINE-PROTEIN PHOSPHATASE YWQE"/>
    <property type="match status" value="1"/>
</dbReference>
<evidence type="ECO:0000313" key="5">
    <source>
        <dbReference type="EMBL" id="MEJ2905674.1"/>
    </source>
</evidence>
<accession>A0ABU8NTS7</accession>
<dbReference type="RefSeq" id="WP_337718079.1">
    <property type="nucleotide sequence ID" value="NZ_JBBEUB010000014.1"/>
</dbReference>
<sequence length="246" mass="28451">MFFFNRSSKFKYTDFSSIGIDMHSHLIPGVDDGSKDIQDSIQLISGLKELGFHHLITTPHTLQDIHPNTTETLRDGHSKLEGKLPDGITLNLSSEYYLDEQFQNQLTEGNLMPLPGNRLLVEFSQISRPHDLEEVFFDLGIKGYQIILAHPERYLFFHKQFDYYKRIKEMGVELQINALSLTEHYGKHVKSIAEKLIEKDMIDFIGTDIHHIRHLEGLKRVPLTKHFERLLHSGLLKNTTLHSHGQ</sequence>
<name>A0ABU8NTS7_9SPHI</name>
<evidence type="ECO:0000256" key="1">
    <source>
        <dbReference type="ARBA" id="ARBA00005750"/>
    </source>
</evidence>
<evidence type="ECO:0000256" key="2">
    <source>
        <dbReference type="ARBA" id="ARBA00013064"/>
    </source>
</evidence>
<dbReference type="SUPFAM" id="SSF89550">
    <property type="entry name" value="PHP domain-like"/>
    <property type="match status" value="1"/>
</dbReference>
<comment type="caution">
    <text evidence="5">The sequence shown here is derived from an EMBL/GenBank/DDBJ whole genome shotgun (WGS) entry which is preliminary data.</text>
</comment>
<comment type="catalytic activity">
    <reaction evidence="4">
        <text>O-phospho-L-tyrosyl-[protein] + H2O = L-tyrosyl-[protein] + phosphate</text>
        <dbReference type="Rhea" id="RHEA:10684"/>
        <dbReference type="Rhea" id="RHEA-COMP:10136"/>
        <dbReference type="Rhea" id="RHEA-COMP:20101"/>
        <dbReference type="ChEBI" id="CHEBI:15377"/>
        <dbReference type="ChEBI" id="CHEBI:43474"/>
        <dbReference type="ChEBI" id="CHEBI:46858"/>
        <dbReference type="ChEBI" id="CHEBI:61978"/>
        <dbReference type="EC" id="3.1.3.48"/>
    </reaction>
</comment>
<dbReference type="PANTHER" id="PTHR39181">
    <property type="entry name" value="TYROSINE-PROTEIN PHOSPHATASE YWQE"/>
    <property type="match status" value="1"/>
</dbReference>
<gene>
    <name evidence="5" type="ORF">WAE58_24735</name>
</gene>
<organism evidence="5 6">
    <name type="scientific">Pedobacter panaciterrae</name>
    <dbReference type="NCBI Taxonomy" id="363849"/>
    <lineage>
        <taxon>Bacteria</taxon>
        <taxon>Pseudomonadati</taxon>
        <taxon>Bacteroidota</taxon>
        <taxon>Sphingobacteriia</taxon>
        <taxon>Sphingobacteriales</taxon>
        <taxon>Sphingobacteriaceae</taxon>
        <taxon>Pedobacter</taxon>
    </lineage>
</organism>
<dbReference type="Pfam" id="PF19567">
    <property type="entry name" value="CpsB_CapC"/>
    <property type="match status" value="1"/>
</dbReference>
<dbReference type="EMBL" id="JBBEUB010000014">
    <property type="protein sequence ID" value="MEJ2905674.1"/>
    <property type="molecule type" value="Genomic_DNA"/>
</dbReference>
<keyword evidence="6" id="KW-1185">Reference proteome</keyword>
<evidence type="ECO:0000256" key="3">
    <source>
        <dbReference type="ARBA" id="ARBA00022801"/>
    </source>
</evidence>
<reference evidence="5 6" key="1">
    <citation type="submission" date="2024-03" db="EMBL/GenBank/DDBJ databases">
        <title>Sequence of Lycoming College Course Isolates.</title>
        <authorList>
            <person name="Plotts O."/>
            <person name="Newman J."/>
        </authorList>
    </citation>
    <scope>NUCLEOTIDE SEQUENCE [LARGE SCALE GENOMIC DNA]</scope>
    <source>
        <strain evidence="5 6">CJB-3</strain>
    </source>
</reference>
<keyword evidence="3 5" id="KW-0378">Hydrolase</keyword>